<dbReference type="SUPFAM" id="SSF47203">
    <property type="entry name" value="Acyl-CoA dehydrogenase C-terminal domain-like"/>
    <property type="match status" value="1"/>
</dbReference>
<dbReference type="InterPro" id="IPR013786">
    <property type="entry name" value="AcylCoA_DH/ox_N"/>
</dbReference>
<sequence>MFIPDVVSEEHGELRATVRRFLQQRCPGDAVRRAIDSDTGYDVELWRQMAGQLGLHGLGLPEACGGSGYGPQETTIVFEELGRALVPSPFFATIALTTGLLVALGDEDANQRYLPAIAAGELVATVALAERAGSWQPRDLCDVVAEYRDGQWRLCGEKTTVLSADAAGLILVVVTAGTATSVYAVDPAAPGVTIVPLSALDLTRRQSKVRFDGAPATLVGDHGAAGGAVASMLDHACVALAAEQAGAAGFLMQMCMEYAKLRHQFGRPIGAFQAIKHKLADMAFDVERMDSVVRHAATAAATDSPELPVAAAIAKVFCSEAFFRVAAETIQVHGGIGFTWEHPAHLYFRRAKSSEYLLGSPTRYRELLLDRLGV</sequence>
<keyword evidence="9" id="KW-1185">Reference proteome</keyword>
<accession>A0ABM7KUV0</accession>
<evidence type="ECO:0000256" key="4">
    <source>
        <dbReference type="ARBA" id="ARBA00022827"/>
    </source>
</evidence>
<keyword evidence="3" id="KW-0285">Flavoprotein</keyword>
<comment type="cofactor">
    <cofactor evidence="1">
        <name>FAD</name>
        <dbReference type="ChEBI" id="CHEBI:57692"/>
    </cofactor>
</comment>
<proteinExistence type="inferred from homology"/>
<dbReference type="Gene3D" id="1.10.540.10">
    <property type="entry name" value="Acyl-CoA dehydrogenase/oxidase, N-terminal domain"/>
    <property type="match status" value="1"/>
</dbReference>
<evidence type="ECO:0000259" key="7">
    <source>
        <dbReference type="Pfam" id="PF02771"/>
    </source>
</evidence>
<evidence type="ECO:0000313" key="8">
    <source>
        <dbReference type="EMBL" id="BBZ14875.1"/>
    </source>
</evidence>
<dbReference type="Gene3D" id="2.40.110.10">
    <property type="entry name" value="Butyryl-CoA Dehydrogenase, subunit A, domain 2"/>
    <property type="match status" value="1"/>
</dbReference>
<dbReference type="Pfam" id="PF02771">
    <property type="entry name" value="Acyl-CoA_dh_N"/>
    <property type="match status" value="1"/>
</dbReference>
<keyword evidence="5" id="KW-0560">Oxidoreductase</keyword>
<dbReference type="CDD" id="cd00567">
    <property type="entry name" value="ACAD"/>
    <property type="match status" value="1"/>
</dbReference>
<evidence type="ECO:0000256" key="5">
    <source>
        <dbReference type="ARBA" id="ARBA00023002"/>
    </source>
</evidence>
<dbReference type="InterPro" id="IPR046373">
    <property type="entry name" value="Acyl-CoA_Oxase/DH_mid-dom_sf"/>
</dbReference>
<evidence type="ECO:0000313" key="9">
    <source>
        <dbReference type="Proteomes" id="UP000467379"/>
    </source>
</evidence>
<dbReference type="Gene3D" id="1.20.140.10">
    <property type="entry name" value="Butyryl-CoA Dehydrogenase, subunit A, domain 3"/>
    <property type="match status" value="1"/>
</dbReference>
<evidence type="ECO:0000256" key="3">
    <source>
        <dbReference type="ARBA" id="ARBA00022630"/>
    </source>
</evidence>
<dbReference type="PANTHER" id="PTHR43884:SF20">
    <property type="entry name" value="ACYL-COA DEHYDROGENASE FADE28"/>
    <property type="match status" value="1"/>
</dbReference>
<dbReference type="InterPro" id="IPR037069">
    <property type="entry name" value="AcylCoA_DH/ox_N_sf"/>
</dbReference>
<dbReference type="InterPro" id="IPR009100">
    <property type="entry name" value="AcylCoA_DH/oxidase_NM_dom_sf"/>
</dbReference>
<dbReference type="InterPro" id="IPR009075">
    <property type="entry name" value="AcylCo_DH/oxidase_C"/>
</dbReference>
<evidence type="ECO:0000256" key="1">
    <source>
        <dbReference type="ARBA" id="ARBA00001974"/>
    </source>
</evidence>
<comment type="similarity">
    <text evidence="2">Belongs to the acyl-CoA dehydrogenase family.</text>
</comment>
<evidence type="ECO:0000259" key="6">
    <source>
        <dbReference type="Pfam" id="PF00441"/>
    </source>
</evidence>
<keyword evidence="4" id="KW-0274">FAD</keyword>
<feature type="domain" description="Acyl-CoA dehydrogenase/oxidase N-terminal" evidence="7">
    <location>
        <begin position="8"/>
        <end position="121"/>
    </location>
</feature>
<dbReference type="InterPro" id="IPR036250">
    <property type="entry name" value="AcylCo_DH-like_C"/>
</dbReference>
<reference evidence="8 9" key="1">
    <citation type="journal article" date="2019" name="Emerg. Microbes Infect.">
        <title>Comprehensive subspecies identification of 175 nontuberculous mycobacteria species based on 7547 genomic profiles.</title>
        <authorList>
            <person name="Matsumoto Y."/>
            <person name="Kinjo T."/>
            <person name="Motooka D."/>
            <person name="Nabeya D."/>
            <person name="Jung N."/>
            <person name="Uechi K."/>
            <person name="Horii T."/>
            <person name="Iida T."/>
            <person name="Fujita J."/>
            <person name="Nakamura S."/>
        </authorList>
    </citation>
    <scope>NUCLEOTIDE SEQUENCE [LARGE SCALE GENOMIC DNA]</scope>
    <source>
        <strain evidence="8 9">JCM 12687</strain>
        <plasmid evidence="8">pJCM12687</plasmid>
    </source>
</reference>
<keyword evidence="8" id="KW-0614">Plasmid</keyword>
<evidence type="ECO:0000256" key="2">
    <source>
        <dbReference type="ARBA" id="ARBA00009347"/>
    </source>
</evidence>
<gene>
    <name evidence="8" type="primary">acd_3</name>
    <name evidence="8" type="ORF">MBRA_50700</name>
</gene>
<dbReference type="PANTHER" id="PTHR43884">
    <property type="entry name" value="ACYL-COA DEHYDROGENASE"/>
    <property type="match status" value="1"/>
</dbReference>
<geneLocation type="plasmid" evidence="8 9">
    <name>pJCM12687</name>
</geneLocation>
<name>A0ABM7KUV0_9MYCO</name>
<dbReference type="Proteomes" id="UP000467379">
    <property type="component" value="Plasmid pJCM12687"/>
</dbReference>
<dbReference type="EMBL" id="AP022607">
    <property type="protein sequence ID" value="BBZ14875.1"/>
    <property type="molecule type" value="Genomic_DNA"/>
</dbReference>
<organism evidence="8 9">
    <name type="scientific">Mycobacterium branderi</name>
    <dbReference type="NCBI Taxonomy" id="43348"/>
    <lineage>
        <taxon>Bacteria</taxon>
        <taxon>Bacillati</taxon>
        <taxon>Actinomycetota</taxon>
        <taxon>Actinomycetes</taxon>
        <taxon>Mycobacteriales</taxon>
        <taxon>Mycobacteriaceae</taxon>
        <taxon>Mycobacterium</taxon>
    </lineage>
</organism>
<feature type="domain" description="Acyl-CoA dehydrogenase/oxidase C-terminal" evidence="6">
    <location>
        <begin position="229"/>
        <end position="369"/>
    </location>
</feature>
<dbReference type="SUPFAM" id="SSF56645">
    <property type="entry name" value="Acyl-CoA dehydrogenase NM domain-like"/>
    <property type="match status" value="1"/>
</dbReference>
<dbReference type="Pfam" id="PF00441">
    <property type="entry name" value="Acyl-CoA_dh_1"/>
    <property type="match status" value="1"/>
</dbReference>
<dbReference type="RefSeq" id="WP_211281499.1">
    <property type="nucleotide sequence ID" value="NZ_AP022607.1"/>
</dbReference>
<protein>
    <submittedName>
        <fullName evidence="8">Acyl-CoA dehydrogenase</fullName>
    </submittedName>
</protein>